<dbReference type="Pfam" id="PF01176">
    <property type="entry name" value="eIF-1a"/>
    <property type="match status" value="1"/>
</dbReference>
<dbReference type="RefSeq" id="WP_337308783.1">
    <property type="nucleotide sequence ID" value="NZ_JAEKNS010000017.1"/>
</dbReference>
<keyword evidence="3 5" id="KW-0648">Protein biosynthesis</keyword>
<dbReference type="Proteomes" id="UP000248724">
    <property type="component" value="Unassembled WGS sequence"/>
</dbReference>
<dbReference type="InterPro" id="IPR012340">
    <property type="entry name" value="NA-bd_OB-fold"/>
</dbReference>
<dbReference type="GO" id="GO:0043022">
    <property type="term" value="F:ribosome binding"/>
    <property type="evidence" value="ECO:0007669"/>
    <property type="project" value="TreeGrafter"/>
</dbReference>
<protein>
    <recommendedName>
        <fullName evidence="4">Translation initiation factor IF-1</fullName>
    </recommendedName>
</protein>
<dbReference type="GO" id="GO:0005829">
    <property type="term" value="C:cytosol"/>
    <property type="evidence" value="ECO:0007669"/>
    <property type="project" value="TreeGrafter"/>
</dbReference>
<dbReference type="GO" id="GO:0003723">
    <property type="term" value="F:RNA binding"/>
    <property type="evidence" value="ECO:0007669"/>
    <property type="project" value="InterPro"/>
</dbReference>
<dbReference type="Proteomes" id="UP000606991">
    <property type="component" value="Unassembled WGS sequence"/>
</dbReference>
<evidence type="ECO:0000313" key="10">
    <source>
        <dbReference type="Proteomes" id="UP000606991"/>
    </source>
</evidence>
<evidence type="ECO:0000256" key="1">
    <source>
        <dbReference type="ARBA" id="ARBA00010939"/>
    </source>
</evidence>
<reference evidence="8 9" key="1">
    <citation type="journal article" date="2017" name="Nature">
        <title>Atmospheric trace gases support primary production in Antarctic desert surface soil.</title>
        <authorList>
            <person name="Ji M."/>
            <person name="Greening C."/>
            <person name="Vanwonterghem I."/>
            <person name="Carere C.R."/>
            <person name="Bay S.K."/>
            <person name="Steen J.A."/>
            <person name="Montgomery K."/>
            <person name="Lines T."/>
            <person name="Beardall J."/>
            <person name="van Dorst J."/>
            <person name="Snape I."/>
            <person name="Stott M.B."/>
            <person name="Hugenholtz P."/>
            <person name="Ferrari B.C."/>
        </authorList>
    </citation>
    <scope>NUCLEOTIDE SEQUENCE [LARGE SCALE GENOMIC DNA]</scope>
    <source>
        <strain evidence="8">RRmetagenome_bin12</strain>
    </source>
</reference>
<feature type="domain" description="S1-like" evidence="6">
    <location>
        <begin position="15"/>
        <end position="76"/>
    </location>
</feature>
<organism evidence="8 9">
    <name type="scientific">Candidatus Aeolococcus gillhamiae</name>
    <dbReference type="NCBI Taxonomy" id="3127015"/>
    <lineage>
        <taxon>Bacteria</taxon>
        <taxon>Bacillati</taxon>
        <taxon>Candidatus Dormiibacterota</taxon>
        <taxon>Candidatus Dormibacteria</taxon>
        <taxon>Candidatus Aeolococcales</taxon>
        <taxon>Candidatus Aeolococcaceae</taxon>
        <taxon>Candidatus Aeolococcus</taxon>
    </lineage>
</organism>
<dbReference type="PANTHER" id="PTHR33370">
    <property type="entry name" value="TRANSLATION INITIATION FACTOR IF-1, CHLOROPLASTIC"/>
    <property type="match status" value="1"/>
</dbReference>
<evidence type="ECO:0000256" key="4">
    <source>
        <dbReference type="NCBIfam" id="TIGR00008"/>
    </source>
</evidence>
<evidence type="ECO:0000313" key="8">
    <source>
        <dbReference type="EMBL" id="PZR81125.1"/>
    </source>
</evidence>
<dbReference type="EMBL" id="QHBU01000123">
    <property type="protein sequence ID" value="PZR81125.1"/>
    <property type="molecule type" value="Genomic_DNA"/>
</dbReference>
<dbReference type="InterPro" id="IPR004368">
    <property type="entry name" value="TIF_IF1"/>
</dbReference>
<dbReference type="InterPro" id="IPR006196">
    <property type="entry name" value="RNA-binding_domain_S1_IF1"/>
</dbReference>
<evidence type="ECO:0000313" key="9">
    <source>
        <dbReference type="Proteomes" id="UP000248724"/>
    </source>
</evidence>
<evidence type="ECO:0000256" key="3">
    <source>
        <dbReference type="ARBA" id="ARBA00022917"/>
    </source>
</evidence>
<dbReference type="SUPFAM" id="SSF50249">
    <property type="entry name" value="Nucleic acid-binding proteins"/>
    <property type="match status" value="1"/>
</dbReference>
<dbReference type="AlphaFoldDB" id="A0A2W5ZDU1"/>
<accession>A0A934JY42</accession>
<name>A0A2W5ZDU1_9BACT</name>
<evidence type="ECO:0000313" key="7">
    <source>
        <dbReference type="EMBL" id="MBJ7593458.1"/>
    </source>
</evidence>
<dbReference type="PANTHER" id="PTHR33370:SF1">
    <property type="entry name" value="TRANSLATION INITIATION FACTOR IF-1, CHLOROPLASTIC"/>
    <property type="match status" value="1"/>
</dbReference>
<accession>A0A2W5ZDU1</accession>
<comment type="similarity">
    <text evidence="1">Belongs to the IF-1 family.</text>
</comment>
<evidence type="ECO:0000256" key="5">
    <source>
        <dbReference type="PROSITE-ProRule" id="PRU00181"/>
    </source>
</evidence>
<keyword evidence="2 5" id="KW-0396">Initiation factor</keyword>
<dbReference type="GO" id="GO:0003743">
    <property type="term" value="F:translation initiation factor activity"/>
    <property type="evidence" value="ECO:0007669"/>
    <property type="project" value="UniProtKB-UniRule"/>
</dbReference>
<evidence type="ECO:0000259" key="6">
    <source>
        <dbReference type="PROSITE" id="PS50832"/>
    </source>
</evidence>
<comment type="caution">
    <text evidence="8">The sequence shown here is derived from an EMBL/GenBank/DDBJ whole genome shotgun (WGS) entry which is preliminary data.</text>
</comment>
<dbReference type="PROSITE" id="PS50832">
    <property type="entry name" value="S1_IF1_TYPE"/>
    <property type="match status" value="1"/>
</dbReference>
<gene>
    <name evidence="7" type="primary">infA</name>
    <name evidence="8" type="ORF">DLM65_06650</name>
    <name evidence="7" type="ORF">JF886_01130</name>
</gene>
<reference evidence="8" key="2">
    <citation type="submission" date="2018-05" db="EMBL/GenBank/DDBJ databases">
        <authorList>
            <person name="Ferrari B."/>
        </authorList>
    </citation>
    <scope>NUCLEOTIDE SEQUENCE</scope>
    <source>
        <strain evidence="8">RRmetagenome_bin12</strain>
    </source>
</reference>
<dbReference type="CDD" id="cd04451">
    <property type="entry name" value="S1_IF1"/>
    <property type="match status" value="1"/>
</dbReference>
<dbReference type="Gene3D" id="2.40.50.140">
    <property type="entry name" value="Nucleic acid-binding proteins"/>
    <property type="match status" value="1"/>
</dbReference>
<sequence length="76" mass="8209">MPHASPSGVAEPLIGRVIEPLPDSLYRVELDDGHRVLCHPAGKARLQAVRILPGDRVQVELSAADPGRGRILQRLA</sequence>
<proteinExistence type="inferred from homology"/>
<reference evidence="7 10" key="3">
    <citation type="submission" date="2020-10" db="EMBL/GenBank/DDBJ databases">
        <title>Ca. Dormibacterota MAGs.</title>
        <authorList>
            <person name="Montgomery K."/>
        </authorList>
    </citation>
    <scope>NUCLEOTIDE SEQUENCE [LARGE SCALE GENOMIC DNA]</scope>
    <source>
        <strain evidence="7">SC8812_S17_18</strain>
    </source>
</reference>
<dbReference type="NCBIfam" id="TIGR00008">
    <property type="entry name" value="infA"/>
    <property type="match status" value="1"/>
</dbReference>
<evidence type="ECO:0000256" key="2">
    <source>
        <dbReference type="ARBA" id="ARBA00022540"/>
    </source>
</evidence>
<dbReference type="EMBL" id="JAEKNS010000017">
    <property type="protein sequence ID" value="MBJ7593458.1"/>
    <property type="molecule type" value="Genomic_DNA"/>
</dbReference>